<accession>A0AAJ6VXM7</accession>
<protein>
    <submittedName>
        <fullName evidence="4">Uncharacterized protein LOC100898410</fullName>
    </submittedName>
</protein>
<dbReference type="AlphaFoldDB" id="A0AAJ6VXM7"/>
<sequence>MKSIALFFAVVVVMNGLASAYPGRWGQALALAKRTGEEVIPYVGPASDEEYRAMERRLAFLPDTSSYYNPYSRSLKRKEPSGSPTNAPRRQFNTQGWKR</sequence>
<evidence type="ECO:0000313" key="4">
    <source>
        <dbReference type="RefSeq" id="XP_003742987.1"/>
    </source>
</evidence>
<feature type="signal peptide" evidence="2">
    <location>
        <begin position="1"/>
        <end position="20"/>
    </location>
</feature>
<evidence type="ECO:0000256" key="2">
    <source>
        <dbReference type="SAM" id="SignalP"/>
    </source>
</evidence>
<keyword evidence="3" id="KW-1185">Reference proteome</keyword>
<gene>
    <name evidence="4" type="primary">LOC100898410</name>
</gene>
<dbReference type="RefSeq" id="XP_003742987.1">
    <property type="nucleotide sequence ID" value="XM_003742939.2"/>
</dbReference>
<keyword evidence="2" id="KW-0732">Signal</keyword>
<dbReference type="KEGG" id="goe:100898410"/>
<dbReference type="GeneID" id="100898410"/>
<dbReference type="Proteomes" id="UP000694867">
    <property type="component" value="Unplaced"/>
</dbReference>
<feature type="compositionally biased region" description="Polar residues" evidence="1">
    <location>
        <begin position="82"/>
        <end position="99"/>
    </location>
</feature>
<evidence type="ECO:0000313" key="3">
    <source>
        <dbReference type="Proteomes" id="UP000694867"/>
    </source>
</evidence>
<evidence type="ECO:0000256" key="1">
    <source>
        <dbReference type="SAM" id="MobiDB-lite"/>
    </source>
</evidence>
<name>A0AAJ6VXM7_9ACAR</name>
<feature type="region of interest" description="Disordered" evidence="1">
    <location>
        <begin position="64"/>
        <end position="99"/>
    </location>
</feature>
<reference evidence="4" key="1">
    <citation type="submission" date="2025-08" db="UniProtKB">
        <authorList>
            <consortium name="RefSeq"/>
        </authorList>
    </citation>
    <scope>IDENTIFICATION</scope>
</reference>
<organism evidence="3 4">
    <name type="scientific">Galendromus occidentalis</name>
    <name type="common">western predatory mite</name>
    <dbReference type="NCBI Taxonomy" id="34638"/>
    <lineage>
        <taxon>Eukaryota</taxon>
        <taxon>Metazoa</taxon>
        <taxon>Ecdysozoa</taxon>
        <taxon>Arthropoda</taxon>
        <taxon>Chelicerata</taxon>
        <taxon>Arachnida</taxon>
        <taxon>Acari</taxon>
        <taxon>Parasitiformes</taxon>
        <taxon>Mesostigmata</taxon>
        <taxon>Gamasina</taxon>
        <taxon>Phytoseioidea</taxon>
        <taxon>Phytoseiidae</taxon>
        <taxon>Typhlodrominae</taxon>
        <taxon>Galendromus</taxon>
    </lineage>
</organism>
<feature type="chain" id="PRO_5042557973" evidence="2">
    <location>
        <begin position="21"/>
        <end position="99"/>
    </location>
</feature>
<proteinExistence type="predicted"/>